<evidence type="ECO:0000256" key="4">
    <source>
        <dbReference type="ARBA" id="ARBA00022679"/>
    </source>
</evidence>
<keyword evidence="10" id="KW-0472">Membrane</keyword>
<dbReference type="Pfam" id="PF02518">
    <property type="entry name" value="HATPase_c"/>
    <property type="match status" value="1"/>
</dbReference>
<keyword evidence="8" id="KW-0902">Two-component regulatory system</keyword>
<dbReference type="Gene3D" id="1.20.5.1930">
    <property type="match status" value="1"/>
</dbReference>
<dbReference type="Pfam" id="PF13796">
    <property type="entry name" value="Sensor"/>
    <property type="match status" value="1"/>
</dbReference>
<dbReference type="InterPro" id="IPR003594">
    <property type="entry name" value="HATPase_dom"/>
</dbReference>
<evidence type="ECO:0000313" key="14">
    <source>
        <dbReference type="EMBL" id="MBC6467353.1"/>
    </source>
</evidence>
<feature type="transmembrane region" description="Helical" evidence="10">
    <location>
        <begin position="112"/>
        <end position="137"/>
    </location>
</feature>
<dbReference type="Gene3D" id="3.30.565.10">
    <property type="entry name" value="Histidine kinase-like ATPase, C-terminal domain"/>
    <property type="match status" value="1"/>
</dbReference>
<dbReference type="EC" id="2.7.13.3" evidence="2"/>
<comment type="caution">
    <text evidence="14">The sequence shown here is derived from an EMBL/GenBank/DDBJ whole genome shotgun (WGS) entry which is preliminary data.</text>
</comment>
<evidence type="ECO:0000256" key="2">
    <source>
        <dbReference type="ARBA" id="ARBA00012438"/>
    </source>
</evidence>
<sequence>MAGTEPDGHSFLRDMAARAVREPFKALEDLAGGLGTSLLALLTLVFVLAIGALCLVGIGLPLVSRTLRLVHAVAGRERARLVQRGHEIIDPYPPGPPTSPVALTEPATRRDLGWLVLHATAGLILGLIGVLLPIFAFRDTTFPLWWRLIPDGEATAGIGIPVDGWTQVLAVGLMGLAWFAVTIGLGPGIARLQAAPGLRLLGPHPGLDLSARVAELSATRAAALESHAAELRRIERSLHDGAQNRLVGVVVLVGAARRALAKDAALAENALERAQTAAEEALEELRGVARAILPPVLEQRGLDGALSALAAQCSVPCRLTVDLPGACPASVQATAYFVAAEALTNVSRHSHARHATVDVRRHTGRLRIRVTDDGHGGAHEDGGTGIAGIRSRAEAHDGSMTLSSPPGGPTAIEVELPCA</sequence>
<keyword evidence="4" id="KW-0808">Transferase</keyword>
<feature type="domain" description="Putative sensor" evidence="13">
    <location>
        <begin position="30"/>
        <end position="201"/>
    </location>
</feature>
<keyword evidence="6" id="KW-0418">Kinase</keyword>
<organism evidence="14 15">
    <name type="scientific">Actinomadura alba</name>
    <dbReference type="NCBI Taxonomy" id="406431"/>
    <lineage>
        <taxon>Bacteria</taxon>
        <taxon>Bacillati</taxon>
        <taxon>Actinomycetota</taxon>
        <taxon>Actinomycetes</taxon>
        <taxon>Streptosporangiales</taxon>
        <taxon>Thermomonosporaceae</taxon>
        <taxon>Actinomadura</taxon>
    </lineage>
</organism>
<comment type="catalytic activity">
    <reaction evidence="1">
        <text>ATP + protein L-histidine = ADP + protein N-phospho-L-histidine.</text>
        <dbReference type="EC" id="2.7.13.3"/>
    </reaction>
</comment>
<keyword evidence="7" id="KW-0067">ATP-binding</keyword>
<evidence type="ECO:0000256" key="9">
    <source>
        <dbReference type="SAM" id="Coils"/>
    </source>
</evidence>
<dbReference type="SUPFAM" id="SSF55874">
    <property type="entry name" value="ATPase domain of HSP90 chaperone/DNA topoisomerase II/histidine kinase"/>
    <property type="match status" value="1"/>
</dbReference>
<feature type="domain" description="Histidine kinase/HSP90-like ATPase" evidence="11">
    <location>
        <begin position="335"/>
        <end position="417"/>
    </location>
</feature>
<dbReference type="Pfam" id="PF07730">
    <property type="entry name" value="HisKA_3"/>
    <property type="match status" value="1"/>
</dbReference>
<dbReference type="CDD" id="cd16917">
    <property type="entry name" value="HATPase_UhpB-NarQ-NarX-like"/>
    <property type="match status" value="1"/>
</dbReference>
<evidence type="ECO:0000256" key="1">
    <source>
        <dbReference type="ARBA" id="ARBA00000085"/>
    </source>
</evidence>
<evidence type="ECO:0000259" key="11">
    <source>
        <dbReference type="Pfam" id="PF02518"/>
    </source>
</evidence>
<dbReference type="PANTHER" id="PTHR24421">
    <property type="entry name" value="NITRATE/NITRITE SENSOR PROTEIN NARX-RELATED"/>
    <property type="match status" value="1"/>
</dbReference>
<dbReference type="InterPro" id="IPR011712">
    <property type="entry name" value="Sig_transdc_His_kin_sub3_dim/P"/>
</dbReference>
<evidence type="ECO:0000256" key="7">
    <source>
        <dbReference type="ARBA" id="ARBA00022840"/>
    </source>
</evidence>
<evidence type="ECO:0000313" key="15">
    <source>
        <dbReference type="Proteomes" id="UP000805614"/>
    </source>
</evidence>
<reference evidence="14 15" key="1">
    <citation type="submission" date="2020-06" db="EMBL/GenBank/DDBJ databases">
        <title>Actinomadura xiongansis sp. nov., isolated from soil of Baiyangdian.</title>
        <authorList>
            <person name="Zhang X."/>
        </authorList>
    </citation>
    <scope>NUCLEOTIDE SEQUENCE [LARGE SCALE GENOMIC DNA]</scope>
    <source>
        <strain evidence="14 15">HBUM206468</strain>
    </source>
</reference>
<keyword evidence="10" id="KW-0812">Transmembrane</keyword>
<evidence type="ECO:0000256" key="6">
    <source>
        <dbReference type="ARBA" id="ARBA00022777"/>
    </source>
</evidence>
<accession>A0ABR7LSE6</accession>
<keyword evidence="9" id="KW-0175">Coiled coil</keyword>
<evidence type="ECO:0000259" key="13">
    <source>
        <dbReference type="Pfam" id="PF13796"/>
    </source>
</evidence>
<dbReference type="Proteomes" id="UP000805614">
    <property type="component" value="Unassembled WGS sequence"/>
</dbReference>
<evidence type="ECO:0000256" key="10">
    <source>
        <dbReference type="SAM" id="Phobius"/>
    </source>
</evidence>
<gene>
    <name evidence="14" type="ORF">HKK74_17900</name>
</gene>
<feature type="transmembrane region" description="Helical" evidence="10">
    <location>
        <begin position="38"/>
        <end position="63"/>
    </location>
</feature>
<dbReference type="RefSeq" id="WP_187244356.1">
    <property type="nucleotide sequence ID" value="NZ_BAAAOK010000005.1"/>
</dbReference>
<feature type="domain" description="Signal transduction histidine kinase subgroup 3 dimerisation and phosphoacceptor" evidence="12">
    <location>
        <begin position="230"/>
        <end position="296"/>
    </location>
</feature>
<evidence type="ECO:0000256" key="3">
    <source>
        <dbReference type="ARBA" id="ARBA00022553"/>
    </source>
</evidence>
<evidence type="ECO:0000256" key="5">
    <source>
        <dbReference type="ARBA" id="ARBA00022741"/>
    </source>
</evidence>
<dbReference type="EMBL" id="JABVEC010000012">
    <property type="protein sequence ID" value="MBC6467353.1"/>
    <property type="molecule type" value="Genomic_DNA"/>
</dbReference>
<keyword evidence="3" id="KW-0597">Phosphoprotein</keyword>
<dbReference type="InterPro" id="IPR025828">
    <property type="entry name" value="Put_sensor_dom"/>
</dbReference>
<dbReference type="PANTHER" id="PTHR24421:SF10">
    <property type="entry name" value="NITRATE_NITRITE SENSOR PROTEIN NARQ"/>
    <property type="match status" value="1"/>
</dbReference>
<keyword evidence="15" id="KW-1185">Reference proteome</keyword>
<keyword evidence="10" id="KW-1133">Transmembrane helix</keyword>
<protein>
    <recommendedName>
        <fullName evidence="2">histidine kinase</fullName>
        <ecNumber evidence="2">2.7.13.3</ecNumber>
    </recommendedName>
</protein>
<feature type="coiled-coil region" evidence="9">
    <location>
        <begin position="257"/>
        <end position="291"/>
    </location>
</feature>
<dbReference type="InterPro" id="IPR036890">
    <property type="entry name" value="HATPase_C_sf"/>
</dbReference>
<dbReference type="InterPro" id="IPR050482">
    <property type="entry name" value="Sensor_HK_TwoCompSys"/>
</dbReference>
<evidence type="ECO:0000256" key="8">
    <source>
        <dbReference type="ARBA" id="ARBA00023012"/>
    </source>
</evidence>
<proteinExistence type="predicted"/>
<evidence type="ECO:0000259" key="12">
    <source>
        <dbReference type="Pfam" id="PF07730"/>
    </source>
</evidence>
<feature type="transmembrane region" description="Helical" evidence="10">
    <location>
        <begin position="168"/>
        <end position="190"/>
    </location>
</feature>
<keyword evidence="5" id="KW-0547">Nucleotide-binding</keyword>
<name>A0ABR7LSE6_9ACTN</name>